<dbReference type="OrthoDB" id="117733at2"/>
<proteinExistence type="predicted"/>
<evidence type="ECO:0000313" key="2">
    <source>
        <dbReference type="EMBL" id="SPE17470.1"/>
    </source>
</evidence>
<feature type="signal peptide" evidence="1">
    <location>
        <begin position="1"/>
        <end position="24"/>
    </location>
</feature>
<name>A0A2N9L2J2_9BACT</name>
<dbReference type="NCBIfam" id="TIGR03435">
    <property type="entry name" value="Soli_TIGR03435"/>
    <property type="match status" value="1"/>
</dbReference>
<dbReference type="Proteomes" id="UP000239735">
    <property type="component" value="Unassembled WGS sequence"/>
</dbReference>
<sequence length="255" mass="28102">MTRMFRFNLLLLPFLVVGPLLAGAAAQKPAFEVATIRPSREAVKFEHDGKTEFLGDTLRMQDVTVNTCIKLAYHVQDRQIDGPAWLENDRFDITAKTDGPVVEDTMKRMLQSLLADRFGLSFHREPREMKVILLTVASGGAKLKPAAAPDGKPFRENSVNGTIAKSMPIREFADFLSGPLDMPMVDRTGLTGKYDFAIDFTPYLPDPTKNMDGTKPDTTAILKAALNDELGLKMTGGKAPIDVLVVDHVEKPSQN</sequence>
<evidence type="ECO:0000313" key="3">
    <source>
        <dbReference type="Proteomes" id="UP000239735"/>
    </source>
</evidence>
<accession>A0A2N9L2J2</accession>
<dbReference type="Pfam" id="PF12543">
    <property type="entry name" value="DUF3738"/>
    <property type="match status" value="1"/>
</dbReference>
<protein>
    <recommendedName>
        <fullName evidence="4">TIGR03435 family protein</fullName>
    </recommendedName>
</protein>
<reference evidence="3" key="1">
    <citation type="submission" date="2018-02" db="EMBL/GenBank/DDBJ databases">
        <authorList>
            <person name="Hausmann B."/>
        </authorList>
    </citation>
    <scope>NUCLEOTIDE SEQUENCE [LARGE SCALE GENOMIC DNA]</scope>
    <source>
        <strain evidence="3">Peat soil MAG SbA5</strain>
    </source>
</reference>
<feature type="chain" id="PRO_5014686379" description="TIGR03435 family protein" evidence="1">
    <location>
        <begin position="25"/>
        <end position="255"/>
    </location>
</feature>
<evidence type="ECO:0000256" key="1">
    <source>
        <dbReference type="SAM" id="SignalP"/>
    </source>
</evidence>
<organism evidence="2 3">
    <name type="scientific">Candidatus Sulfuritelmatomonas gaucii</name>
    <dbReference type="NCBI Taxonomy" id="2043161"/>
    <lineage>
        <taxon>Bacteria</taxon>
        <taxon>Pseudomonadati</taxon>
        <taxon>Acidobacteriota</taxon>
        <taxon>Terriglobia</taxon>
        <taxon>Terriglobales</taxon>
        <taxon>Acidobacteriaceae</taxon>
        <taxon>Candidatus Sulfuritelmatomonas</taxon>
    </lineage>
</organism>
<dbReference type="EMBL" id="OKRB01000002">
    <property type="protein sequence ID" value="SPE17470.1"/>
    <property type="molecule type" value="Genomic_DNA"/>
</dbReference>
<gene>
    <name evidence="2" type="ORF">SBA5_100068</name>
</gene>
<evidence type="ECO:0008006" key="4">
    <source>
        <dbReference type="Google" id="ProtNLM"/>
    </source>
</evidence>
<dbReference type="AlphaFoldDB" id="A0A2N9L2J2"/>
<keyword evidence="1" id="KW-0732">Signal</keyword>
<dbReference type="InterPro" id="IPR017801">
    <property type="entry name" value="DUF3738"/>
</dbReference>